<dbReference type="Gene3D" id="3.90.730.10">
    <property type="entry name" value="Ribonuclease T2-like"/>
    <property type="match status" value="1"/>
</dbReference>
<evidence type="ECO:0000256" key="3">
    <source>
        <dbReference type="ARBA" id="ARBA00023239"/>
    </source>
</evidence>
<dbReference type="Pfam" id="PF00445">
    <property type="entry name" value="Ribonuclease_T2"/>
    <property type="match status" value="1"/>
</dbReference>
<dbReference type="Proteomes" id="UP000824120">
    <property type="component" value="Chromosome 7"/>
</dbReference>
<keyword evidence="7" id="KW-1185">Reference proteome</keyword>
<dbReference type="GO" id="GO:0006401">
    <property type="term" value="P:RNA catabolic process"/>
    <property type="evidence" value="ECO:0007669"/>
    <property type="project" value="TreeGrafter"/>
</dbReference>
<dbReference type="GO" id="GO:0005576">
    <property type="term" value="C:extracellular region"/>
    <property type="evidence" value="ECO:0007669"/>
    <property type="project" value="TreeGrafter"/>
</dbReference>
<proteinExistence type="inferred from homology"/>
<keyword evidence="2" id="KW-0540">Nuclease</keyword>
<dbReference type="InterPro" id="IPR001568">
    <property type="entry name" value="RNase_T2-like"/>
</dbReference>
<evidence type="ECO:0000313" key="7">
    <source>
        <dbReference type="Proteomes" id="UP000824120"/>
    </source>
</evidence>
<dbReference type="OrthoDB" id="1610668at2759"/>
<name>A0A9J5Y200_SOLCO</name>
<comment type="similarity">
    <text evidence="1 4">Belongs to the RNase T2 family.</text>
</comment>
<reference evidence="6 7" key="1">
    <citation type="submission" date="2020-09" db="EMBL/GenBank/DDBJ databases">
        <title>De no assembly of potato wild relative species, Solanum commersonii.</title>
        <authorList>
            <person name="Cho K."/>
        </authorList>
    </citation>
    <scope>NUCLEOTIDE SEQUENCE [LARGE SCALE GENOMIC DNA]</scope>
    <source>
        <strain evidence="6">LZ3.2</strain>
        <tissue evidence="6">Leaf</tissue>
    </source>
</reference>
<dbReference type="SUPFAM" id="SSF55895">
    <property type="entry name" value="Ribonuclease Rh-like"/>
    <property type="match status" value="1"/>
</dbReference>
<keyword evidence="3" id="KW-0456">Lyase</keyword>
<evidence type="ECO:0000256" key="4">
    <source>
        <dbReference type="RuleBase" id="RU004328"/>
    </source>
</evidence>
<dbReference type="InterPro" id="IPR036430">
    <property type="entry name" value="RNase_T2-like_sf"/>
</dbReference>
<dbReference type="PANTHER" id="PTHR11240:SF60">
    <property type="entry name" value="RIBONUCLEASE T2"/>
    <property type="match status" value="1"/>
</dbReference>
<evidence type="ECO:0000256" key="1">
    <source>
        <dbReference type="ARBA" id="ARBA00007469"/>
    </source>
</evidence>
<dbReference type="EMBL" id="JACXVP010000007">
    <property type="protein sequence ID" value="KAG5593887.1"/>
    <property type="molecule type" value="Genomic_DNA"/>
</dbReference>
<protein>
    <submittedName>
        <fullName evidence="6">Uncharacterized protein</fullName>
    </submittedName>
</protein>
<sequence length="297" mass="33721">MKKLPFFLLILLLIIICVHSQVTPPTPAPAPLSPSPPLPSMMRYVLQWPPTLCMTLQNGKCKEPIPENEFLFHGLWPADENGNVKPLEVYLVPFWRSLKENFNNMGLYKHEFKRHGIWAQTGVEEYFKTAIRINNISFVKMNLYNYLETSNIIASDTSGYTENDIVDAIQKVFASPTPLSPAPAPPHDPFLSPAPTPSHDPFNIYLSCTSINTKLYLNEVTLCTYPNGTRFISCPHQIPDPLRRCDGANIMLPLARAQPPIPPSPSLSPPNKFQEEEYGTYPMFERSWAKYIFNGWI</sequence>
<evidence type="ECO:0000256" key="2">
    <source>
        <dbReference type="ARBA" id="ARBA00022759"/>
    </source>
</evidence>
<evidence type="ECO:0000313" key="6">
    <source>
        <dbReference type="EMBL" id="KAG5593887.1"/>
    </source>
</evidence>
<feature type="chain" id="PRO_5039891284" evidence="5">
    <location>
        <begin position="21"/>
        <end position="297"/>
    </location>
</feature>
<gene>
    <name evidence="6" type="ORF">H5410_035119</name>
</gene>
<organism evidence="6 7">
    <name type="scientific">Solanum commersonii</name>
    <name type="common">Commerson's wild potato</name>
    <name type="synonym">Commerson's nightshade</name>
    <dbReference type="NCBI Taxonomy" id="4109"/>
    <lineage>
        <taxon>Eukaryota</taxon>
        <taxon>Viridiplantae</taxon>
        <taxon>Streptophyta</taxon>
        <taxon>Embryophyta</taxon>
        <taxon>Tracheophyta</taxon>
        <taxon>Spermatophyta</taxon>
        <taxon>Magnoliopsida</taxon>
        <taxon>eudicotyledons</taxon>
        <taxon>Gunneridae</taxon>
        <taxon>Pentapetalae</taxon>
        <taxon>asterids</taxon>
        <taxon>lamiids</taxon>
        <taxon>Solanales</taxon>
        <taxon>Solanaceae</taxon>
        <taxon>Solanoideae</taxon>
        <taxon>Solaneae</taxon>
        <taxon>Solanum</taxon>
    </lineage>
</organism>
<keyword evidence="2" id="KW-0378">Hydrolase</keyword>
<accession>A0A9J5Y200</accession>
<evidence type="ECO:0000256" key="5">
    <source>
        <dbReference type="SAM" id="SignalP"/>
    </source>
</evidence>
<dbReference type="GO" id="GO:0033897">
    <property type="term" value="F:ribonuclease T2 activity"/>
    <property type="evidence" value="ECO:0007669"/>
    <property type="project" value="InterPro"/>
</dbReference>
<dbReference type="AlphaFoldDB" id="A0A9J5Y200"/>
<feature type="signal peptide" evidence="5">
    <location>
        <begin position="1"/>
        <end position="20"/>
    </location>
</feature>
<comment type="caution">
    <text evidence="6">The sequence shown here is derived from an EMBL/GenBank/DDBJ whole genome shotgun (WGS) entry which is preliminary data.</text>
</comment>
<dbReference type="GO" id="GO:0003723">
    <property type="term" value="F:RNA binding"/>
    <property type="evidence" value="ECO:0007669"/>
    <property type="project" value="InterPro"/>
</dbReference>
<keyword evidence="5" id="KW-0732">Signal</keyword>
<keyword evidence="2" id="KW-0255">Endonuclease</keyword>
<dbReference type="PANTHER" id="PTHR11240">
    <property type="entry name" value="RIBONUCLEASE T2"/>
    <property type="match status" value="1"/>
</dbReference>